<dbReference type="InterPro" id="IPR013549">
    <property type="entry name" value="DUF1731"/>
</dbReference>
<protein>
    <submittedName>
        <fullName evidence="5">NAD dependent epimerase/dehydratase family protein</fullName>
    </submittedName>
</protein>
<dbReference type="SUPFAM" id="SSF50814">
    <property type="entry name" value="Lipocalins"/>
    <property type="match status" value="1"/>
</dbReference>
<dbReference type="PATRIC" id="fig|1339315.3.peg.3226"/>
<comment type="caution">
    <text evidence="5">The sequence shown here is derived from an EMBL/GenBank/DDBJ whole genome shotgun (WGS) entry which is preliminary data.</text>
</comment>
<dbReference type="RefSeq" id="WP_022347185.1">
    <property type="nucleotide sequence ID" value="NZ_JGCY01000348.1"/>
</dbReference>
<dbReference type="NCBIfam" id="TIGR01777">
    <property type="entry name" value="yfcH"/>
    <property type="match status" value="1"/>
</dbReference>
<evidence type="ECO:0000259" key="3">
    <source>
        <dbReference type="Pfam" id="PF08212"/>
    </source>
</evidence>
<dbReference type="AlphaFoldDB" id="A0A015UIH6"/>
<gene>
    <name evidence="5" type="ORF">M124_2528</name>
</gene>
<dbReference type="PANTHER" id="PTHR11092">
    <property type="entry name" value="SUGAR NUCLEOTIDE EPIMERASE RELATED"/>
    <property type="match status" value="1"/>
</dbReference>
<comment type="similarity">
    <text evidence="1">Belongs to the NAD(P)-dependent epimerase/dehydratase family. SDR39U1 subfamily.</text>
</comment>
<name>A0A015UIH6_BACFG</name>
<dbReference type="InterPro" id="IPR000566">
    <property type="entry name" value="Lipocln_cytosolic_FA-bd_dom"/>
</dbReference>
<evidence type="ECO:0000259" key="2">
    <source>
        <dbReference type="Pfam" id="PF01370"/>
    </source>
</evidence>
<dbReference type="PRINTS" id="PR01171">
    <property type="entry name" value="BCTLIPOCALIN"/>
</dbReference>
<dbReference type="InterPro" id="IPR001509">
    <property type="entry name" value="Epimerase_deHydtase"/>
</dbReference>
<sequence>MNIAISGASGFIGKHLTEYLTEAGHRVVPLGRPMFREGTSGHLIQALSHCDVIINLAGAPISKRWTPEYKKELYDSRIKVTHCIIRAMDAVKTKPRLMISASAVGYYPEEGTFDEYTNTRGSGFLAELCYAWEKEARRCPSQTRLVITRFGIVLSPDGGAMEQMLRPLRITRVAGVIGPGTQPFPWIAIQDLCRAMEFIISHEEASGVFNLVAPQQVSQYAFTQAMAARYHAWMKVVVPRWFFRMRYGEAASFLASGQNVRPTRLLEAGFRFAKPTIEDFFEGTDHAAVDRLDLHRYMGTWYEIARFDHRFERGLSEVTATYTLMPDGTVRVENRGCKHKKPYDVCKTAEGRAKIPDPSQPGKLKVSFFLSFYSDYYVLELDQDEYNYALIGSSSDKYLWILSRAPILPEEIKKKLLDAATRRGYDVKKLIWVEQREKKIM</sequence>
<evidence type="ECO:0000313" key="6">
    <source>
        <dbReference type="Proteomes" id="UP000020529"/>
    </source>
</evidence>
<accession>A0A015UIH6</accession>
<dbReference type="CDD" id="cd19438">
    <property type="entry name" value="lipocalin_Blc-like"/>
    <property type="match status" value="1"/>
</dbReference>
<dbReference type="Pfam" id="PF01370">
    <property type="entry name" value="Epimerase"/>
    <property type="match status" value="1"/>
</dbReference>
<dbReference type="Gene3D" id="3.40.50.720">
    <property type="entry name" value="NAD(P)-binding Rossmann-like Domain"/>
    <property type="match status" value="1"/>
</dbReference>
<dbReference type="InterPro" id="IPR012674">
    <property type="entry name" value="Calycin"/>
</dbReference>
<evidence type="ECO:0000259" key="4">
    <source>
        <dbReference type="Pfam" id="PF08338"/>
    </source>
</evidence>
<evidence type="ECO:0000313" key="5">
    <source>
        <dbReference type="EMBL" id="EXY73713.1"/>
    </source>
</evidence>
<dbReference type="InterPro" id="IPR047202">
    <property type="entry name" value="Lipocalin_Blc-like_dom"/>
</dbReference>
<feature type="domain" description="Lipocalin/cytosolic fatty-acid binding" evidence="3">
    <location>
        <begin position="292"/>
        <end position="435"/>
    </location>
</feature>
<dbReference type="EMBL" id="JGCY01000348">
    <property type="protein sequence ID" value="EXY73713.1"/>
    <property type="molecule type" value="Genomic_DNA"/>
</dbReference>
<reference evidence="5 6" key="1">
    <citation type="submission" date="2014-02" db="EMBL/GenBank/DDBJ databases">
        <authorList>
            <person name="Sears C."/>
            <person name="Carroll K."/>
            <person name="Sack B.R."/>
            <person name="Qadri F."/>
            <person name="Myers L.L."/>
            <person name="Chung G.-T."/>
            <person name="Escheverria P."/>
            <person name="Fraser C.M."/>
            <person name="Sadzewicz L."/>
            <person name="Shefchek K.A."/>
            <person name="Tallon L."/>
            <person name="Das S.P."/>
            <person name="Daugherty S."/>
            <person name="Mongodin E.F."/>
        </authorList>
    </citation>
    <scope>NUCLEOTIDE SEQUENCE [LARGE SCALE GENOMIC DNA]</scope>
    <source>
        <strain evidence="6">3988T(B)14</strain>
    </source>
</reference>
<dbReference type="PANTHER" id="PTHR11092:SF0">
    <property type="entry name" value="EPIMERASE FAMILY PROTEIN SDR39U1"/>
    <property type="match status" value="1"/>
</dbReference>
<organism evidence="5 6">
    <name type="scientific">Bacteroides fragilis str. 3988T(B)14</name>
    <dbReference type="NCBI Taxonomy" id="1339315"/>
    <lineage>
        <taxon>Bacteria</taxon>
        <taxon>Pseudomonadati</taxon>
        <taxon>Bacteroidota</taxon>
        <taxon>Bacteroidia</taxon>
        <taxon>Bacteroidales</taxon>
        <taxon>Bacteroidaceae</taxon>
        <taxon>Bacteroides</taxon>
    </lineage>
</organism>
<feature type="domain" description="DUF1731" evidence="4">
    <location>
        <begin position="238"/>
        <end position="280"/>
    </location>
</feature>
<dbReference type="InterPro" id="IPR036291">
    <property type="entry name" value="NAD(P)-bd_dom_sf"/>
</dbReference>
<dbReference type="SUPFAM" id="SSF51735">
    <property type="entry name" value="NAD(P)-binding Rossmann-fold domains"/>
    <property type="match status" value="1"/>
</dbReference>
<dbReference type="InterPro" id="IPR010099">
    <property type="entry name" value="SDR39U1"/>
</dbReference>
<dbReference type="Pfam" id="PF08212">
    <property type="entry name" value="Lipocalin_2"/>
    <property type="match status" value="1"/>
</dbReference>
<dbReference type="Pfam" id="PF08338">
    <property type="entry name" value="DUF1731"/>
    <property type="match status" value="1"/>
</dbReference>
<dbReference type="Proteomes" id="UP000020529">
    <property type="component" value="Unassembled WGS sequence"/>
</dbReference>
<feature type="domain" description="NAD-dependent epimerase/dehydratase" evidence="2">
    <location>
        <begin position="3"/>
        <end position="210"/>
    </location>
</feature>
<proteinExistence type="inferred from homology"/>
<dbReference type="InterPro" id="IPR002446">
    <property type="entry name" value="Lipocalin_bac"/>
</dbReference>
<evidence type="ECO:0000256" key="1">
    <source>
        <dbReference type="ARBA" id="ARBA00009353"/>
    </source>
</evidence>
<dbReference type="Gene3D" id="2.40.128.20">
    <property type="match status" value="1"/>
</dbReference>